<dbReference type="AlphaFoldDB" id="A0A0R2HGH3"/>
<comment type="similarity">
    <text evidence="8">Belongs to the tRNA(Ile)-lysidine synthase family.</text>
</comment>
<dbReference type="PATRIC" id="fig|1410657.5.peg.172"/>
<dbReference type="Pfam" id="PF01171">
    <property type="entry name" value="ATP_bind_3"/>
    <property type="match status" value="1"/>
</dbReference>
<organism evidence="10 11">
    <name type="scientific">Kandleria vitulina DSM 20405</name>
    <dbReference type="NCBI Taxonomy" id="1410657"/>
    <lineage>
        <taxon>Bacteria</taxon>
        <taxon>Bacillati</taxon>
        <taxon>Bacillota</taxon>
        <taxon>Erysipelotrichia</taxon>
        <taxon>Erysipelotrichales</taxon>
        <taxon>Coprobacillaceae</taxon>
        <taxon>Kandleria</taxon>
    </lineage>
</organism>
<name>A0A0R2HGH3_9FIRM</name>
<comment type="catalytic activity">
    <reaction evidence="7 8">
        <text>cytidine(34) in tRNA(Ile2) + L-lysine + ATP = lysidine(34) in tRNA(Ile2) + AMP + diphosphate + H(+)</text>
        <dbReference type="Rhea" id="RHEA:43744"/>
        <dbReference type="Rhea" id="RHEA-COMP:10625"/>
        <dbReference type="Rhea" id="RHEA-COMP:10670"/>
        <dbReference type="ChEBI" id="CHEBI:15378"/>
        <dbReference type="ChEBI" id="CHEBI:30616"/>
        <dbReference type="ChEBI" id="CHEBI:32551"/>
        <dbReference type="ChEBI" id="CHEBI:33019"/>
        <dbReference type="ChEBI" id="CHEBI:82748"/>
        <dbReference type="ChEBI" id="CHEBI:83665"/>
        <dbReference type="ChEBI" id="CHEBI:456215"/>
        <dbReference type="EC" id="6.3.4.19"/>
    </reaction>
</comment>
<evidence type="ECO:0000256" key="7">
    <source>
        <dbReference type="ARBA" id="ARBA00048539"/>
    </source>
</evidence>
<evidence type="ECO:0000256" key="3">
    <source>
        <dbReference type="ARBA" id="ARBA00022598"/>
    </source>
</evidence>
<dbReference type="EMBL" id="JQBL01000001">
    <property type="protein sequence ID" value="KRN51550.1"/>
    <property type="molecule type" value="Genomic_DNA"/>
</dbReference>
<keyword evidence="4 8" id="KW-0819">tRNA processing</keyword>
<evidence type="ECO:0000313" key="10">
    <source>
        <dbReference type="EMBL" id="KRN51550.1"/>
    </source>
</evidence>
<dbReference type="InterPro" id="IPR011063">
    <property type="entry name" value="TilS/TtcA_N"/>
</dbReference>
<dbReference type="NCBIfam" id="TIGR02432">
    <property type="entry name" value="lysidine_TilS_N"/>
    <property type="match status" value="1"/>
</dbReference>
<comment type="subcellular location">
    <subcellularLocation>
        <location evidence="1 8">Cytoplasm</location>
    </subcellularLocation>
</comment>
<dbReference type="PANTHER" id="PTHR43033:SF1">
    <property type="entry name" value="TRNA(ILE)-LYSIDINE SYNTHASE-RELATED"/>
    <property type="match status" value="1"/>
</dbReference>
<keyword evidence="2 8" id="KW-0963">Cytoplasm</keyword>
<evidence type="ECO:0000256" key="5">
    <source>
        <dbReference type="ARBA" id="ARBA00022741"/>
    </source>
</evidence>
<keyword evidence="5 8" id="KW-0547">Nucleotide-binding</keyword>
<feature type="domain" description="Lysidine-tRNA(Ile) synthetase C-terminal" evidence="9">
    <location>
        <begin position="341"/>
        <end position="403"/>
    </location>
</feature>
<dbReference type="EC" id="6.3.4.19" evidence="8"/>
<evidence type="ECO:0000313" key="11">
    <source>
        <dbReference type="Proteomes" id="UP000051841"/>
    </source>
</evidence>
<sequence length="411" mass="48057">MLNKTLLHHDRTYIVGVSGGCDSMALLDCLRKEGFHCIVAHVNYNLRNDTEIDYQVVHDYCQKYGIKFAYKEVEHHEGKGNFQSQAREVRYLFYKDLLRQYKADAVVLGHHHDDVLENIYMSLNRGSQSHFIGIKEVSQVMGMKIIRPFLSCHKKDLRRYCEEEGIVFHDDYTNFGVDFERDRVRNTILNTYSEEEKEALYQRAQDINCKQKEKEEAIQGYLDLYHKQGKIDFHLVEDHLMDTFLYALLEECIPSTMIGRSLIEEIKKQIKSEKPNIQMNLPIHFLFIKEYNNITIQLHSAVEEYSYQINQGETFECEYFSIKSEGSLNSGIPVKEEDFPLTIRNMKPGDRIVTAGGTKKVSRLFIDAKIPKNQRRIWPVVLNCKGEVLLVPEIAKRKGYLSINPYFFVIK</sequence>
<dbReference type="HAMAP" id="MF_01161">
    <property type="entry name" value="tRNA_Ile_lys_synt"/>
    <property type="match status" value="1"/>
</dbReference>
<dbReference type="SMART" id="SM00977">
    <property type="entry name" value="TilS_C"/>
    <property type="match status" value="1"/>
</dbReference>
<evidence type="ECO:0000259" key="9">
    <source>
        <dbReference type="SMART" id="SM00977"/>
    </source>
</evidence>
<dbReference type="SUPFAM" id="SSF52402">
    <property type="entry name" value="Adenine nucleotide alpha hydrolases-like"/>
    <property type="match status" value="1"/>
</dbReference>
<proteinExistence type="inferred from homology"/>
<dbReference type="GO" id="GO:0005524">
    <property type="term" value="F:ATP binding"/>
    <property type="evidence" value="ECO:0007669"/>
    <property type="project" value="UniProtKB-UniRule"/>
</dbReference>
<dbReference type="GO" id="GO:0005737">
    <property type="term" value="C:cytoplasm"/>
    <property type="evidence" value="ECO:0007669"/>
    <property type="project" value="UniProtKB-SubCell"/>
</dbReference>
<dbReference type="Proteomes" id="UP000051841">
    <property type="component" value="Unassembled WGS sequence"/>
</dbReference>
<evidence type="ECO:0000256" key="6">
    <source>
        <dbReference type="ARBA" id="ARBA00022840"/>
    </source>
</evidence>
<evidence type="ECO:0000256" key="4">
    <source>
        <dbReference type="ARBA" id="ARBA00022694"/>
    </source>
</evidence>
<dbReference type="GO" id="GO:0006400">
    <property type="term" value="P:tRNA modification"/>
    <property type="evidence" value="ECO:0007669"/>
    <property type="project" value="UniProtKB-UniRule"/>
</dbReference>
<evidence type="ECO:0000256" key="8">
    <source>
        <dbReference type="HAMAP-Rule" id="MF_01161"/>
    </source>
</evidence>
<accession>A0A0R2HGH3</accession>
<comment type="caution">
    <text evidence="10">The sequence shown here is derived from an EMBL/GenBank/DDBJ whole genome shotgun (WGS) entry which is preliminary data.</text>
</comment>
<evidence type="ECO:0000256" key="2">
    <source>
        <dbReference type="ARBA" id="ARBA00022490"/>
    </source>
</evidence>
<dbReference type="PANTHER" id="PTHR43033">
    <property type="entry name" value="TRNA(ILE)-LYSIDINE SYNTHASE-RELATED"/>
    <property type="match status" value="1"/>
</dbReference>
<dbReference type="InterPro" id="IPR012796">
    <property type="entry name" value="Lysidine-tRNA-synth_C"/>
</dbReference>
<dbReference type="Pfam" id="PF11734">
    <property type="entry name" value="TilS_C"/>
    <property type="match status" value="1"/>
</dbReference>
<feature type="binding site" evidence="8">
    <location>
        <begin position="18"/>
        <end position="23"/>
    </location>
    <ligand>
        <name>ATP</name>
        <dbReference type="ChEBI" id="CHEBI:30616"/>
    </ligand>
</feature>
<keyword evidence="6 8" id="KW-0067">ATP-binding</keyword>
<keyword evidence="11" id="KW-1185">Reference proteome</keyword>
<keyword evidence="3 8" id="KW-0436">Ligase</keyword>
<dbReference type="InterPro" id="IPR012795">
    <property type="entry name" value="tRNA_Ile_lys_synt_N"/>
</dbReference>
<dbReference type="GO" id="GO:0032267">
    <property type="term" value="F:tRNA(Ile)-lysidine synthase activity"/>
    <property type="evidence" value="ECO:0007669"/>
    <property type="project" value="UniProtKB-EC"/>
</dbReference>
<dbReference type="InterPro" id="IPR014729">
    <property type="entry name" value="Rossmann-like_a/b/a_fold"/>
</dbReference>
<dbReference type="CDD" id="cd01992">
    <property type="entry name" value="TilS_N"/>
    <property type="match status" value="1"/>
</dbReference>
<dbReference type="RefSeq" id="WP_029071415.1">
    <property type="nucleotide sequence ID" value="NZ_JQBL01000001.1"/>
</dbReference>
<dbReference type="InterPro" id="IPR012094">
    <property type="entry name" value="tRNA_Ile_lys_synt"/>
</dbReference>
<comment type="function">
    <text evidence="8">Ligates lysine onto the cytidine present at position 34 of the AUA codon-specific tRNA(Ile) that contains the anticodon CAU, in an ATP-dependent manner. Cytidine is converted to lysidine, thus changing the amino acid specificity of the tRNA from methionine to isoleucine.</text>
</comment>
<dbReference type="SUPFAM" id="SSF56037">
    <property type="entry name" value="PheT/TilS domain"/>
    <property type="match status" value="1"/>
</dbReference>
<protein>
    <recommendedName>
        <fullName evidence="8">tRNA(Ile)-lysidine synthase</fullName>
        <ecNumber evidence="8">6.3.4.19</ecNumber>
    </recommendedName>
    <alternativeName>
        <fullName evidence="8">tRNA(Ile)-2-lysyl-cytidine synthase</fullName>
    </alternativeName>
    <alternativeName>
        <fullName evidence="8">tRNA(Ile)-lysidine synthetase</fullName>
    </alternativeName>
</protein>
<evidence type="ECO:0000256" key="1">
    <source>
        <dbReference type="ARBA" id="ARBA00004496"/>
    </source>
</evidence>
<comment type="domain">
    <text evidence="8">The N-terminal region contains the highly conserved SGGXDS motif, predicted to be a P-loop motif involved in ATP binding.</text>
</comment>
<dbReference type="NCBIfam" id="TIGR02433">
    <property type="entry name" value="lysidine_TilS_C"/>
    <property type="match status" value="1"/>
</dbReference>
<reference evidence="10 11" key="1">
    <citation type="journal article" date="2015" name="Genome Announc.">
        <title>Expanding the biotechnology potential of lactobacilli through comparative genomics of 213 strains and associated genera.</title>
        <authorList>
            <person name="Sun Z."/>
            <person name="Harris H.M."/>
            <person name="McCann A."/>
            <person name="Guo C."/>
            <person name="Argimon S."/>
            <person name="Zhang W."/>
            <person name="Yang X."/>
            <person name="Jeffery I.B."/>
            <person name="Cooney J.C."/>
            <person name="Kagawa T.F."/>
            <person name="Liu W."/>
            <person name="Song Y."/>
            <person name="Salvetti E."/>
            <person name="Wrobel A."/>
            <person name="Rasinkangas P."/>
            <person name="Parkhill J."/>
            <person name="Rea M.C."/>
            <person name="O'Sullivan O."/>
            <person name="Ritari J."/>
            <person name="Douillard F.P."/>
            <person name="Paul Ross R."/>
            <person name="Yang R."/>
            <person name="Briner A.E."/>
            <person name="Felis G.E."/>
            <person name="de Vos W.M."/>
            <person name="Barrangou R."/>
            <person name="Klaenhammer T.R."/>
            <person name="Caufield P.W."/>
            <person name="Cui Y."/>
            <person name="Zhang H."/>
            <person name="O'Toole P.W."/>
        </authorList>
    </citation>
    <scope>NUCLEOTIDE SEQUENCE [LARGE SCALE GENOMIC DNA]</scope>
    <source>
        <strain evidence="10 11">DSM 20405</strain>
    </source>
</reference>
<gene>
    <name evidence="8" type="primary">tilS</name>
    <name evidence="10" type="ORF">IV49_GL000170</name>
</gene>
<dbReference type="Gene3D" id="3.40.50.620">
    <property type="entry name" value="HUPs"/>
    <property type="match status" value="1"/>
</dbReference>